<dbReference type="EMBL" id="LSZW01000064">
    <property type="protein sequence ID" value="KXK64387.1"/>
    <property type="molecule type" value="Genomic_DNA"/>
</dbReference>
<feature type="transmembrane region" description="Helical" evidence="1">
    <location>
        <begin position="164"/>
        <end position="187"/>
    </location>
</feature>
<feature type="transmembrane region" description="Helical" evidence="1">
    <location>
        <begin position="347"/>
        <end position="366"/>
    </location>
</feature>
<gene>
    <name evidence="2" type="ORF">HMPREF3293_02466</name>
</gene>
<dbReference type="AlphaFoldDB" id="A0A136Q181"/>
<dbReference type="KEGG" id="cmiu:B1H56_01060"/>
<evidence type="ECO:0008006" key="4">
    <source>
        <dbReference type="Google" id="ProtNLM"/>
    </source>
</evidence>
<feature type="transmembrane region" description="Helical" evidence="1">
    <location>
        <begin position="281"/>
        <end position="300"/>
    </location>
</feature>
<feature type="transmembrane region" description="Helical" evidence="1">
    <location>
        <begin position="378"/>
        <end position="396"/>
    </location>
</feature>
<feature type="transmembrane region" description="Helical" evidence="1">
    <location>
        <begin position="124"/>
        <end position="144"/>
    </location>
</feature>
<feature type="transmembrane region" description="Helical" evidence="1">
    <location>
        <begin position="199"/>
        <end position="221"/>
    </location>
</feature>
<proteinExistence type="predicted"/>
<keyword evidence="3" id="KW-1185">Reference proteome</keyword>
<feature type="transmembrane region" description="Helical" evidence="1">
    <location>
        <begin position="20"/>
        <end position="38"/>
    </location>
</feature>
<evidence type="ECO:0000313" key="3">
    <source>
        <dbReference type="Proteomes" id="UP000070366"/>
    </source>
</evidence>
<feature type="transmembrane region" description="Helical" evidence="1">
    <location>
        <begin position="306"/>
        <end position="335"/>
    </location>
</feature>
<keyword evidence="1" id="KW-1133">Transmembrane helix</keyword>
<accession>A0A136Q181</accession>
<sequence length="410" mass="47180">MKRQFFSEKQQKVKISYTSYFNITMLISLIGLFVWLFITHGQNIDMLFADSEKSGGTFMNFFEPLANAAIDPVRNLESLTAFGALVFSAIAFPISSETIFDILQHNVYDIVGEKTVILYQQFMFPLLLCMSIGILLIAFLLFYMKNGRPNEKWLTVFLLISSSPFLFMLERADIVLFALILLLIFFVWHDTTPKWQVEISLICLGAAVALEPFLLVITVLLLCERRYWCFVRALLYSILIFILPYLLLGQYQEIGKILHQLFCGYEKNIGDIRYMVQYDYVGPWAYVILGISIVSAFLTNKMWKRVLLLLCSAIGVMAIAPLYVLSFLAIPIILFLKQECKNSIYSYIILTLMILIMISKPWGYLFGDFPVSTLVDKVSLFILVVTLNLEAITGWARIKFKMRRRKPVEG</sequence>
<comment type="caution">
    <text evidence="2">The sequence shown here is derived from an EMBL/GenBank/DDBJ whole genome shotgun (WGS) entry which is preliminary data.</text>
</comment>
<dbReference type="Proteomes" id="UP000070366">
    <property type="component" value="Unassembled WGS sequence"/>
</dbReference>
<reference evidence="2 3" key="1">
    <citation type="submission" date="2016-02" db="EMBL/GenBank/DDBJ databases">
        <authorList>
            <person name="Wen L."/>
            <person name="He K."/>
            <person name="Yang H."/>
        </authorList>
    </citation>
    <scope>NUCLEOTIDE SEQUENCE [LARGE SCALE GENOMIC DNA]</scope>
    <source>
        <strain evidence="2 3">DSM 22607</strain>
    </source>
</reference>
<dbReference type="RefSeq" id="WP_066521972.1">
    <property type="nucleotide sequence ID" value="NZ_CABMOF010000007.1"/>
</dbReference>
<keyword evidence="1" id="KW-0812">Transmembrane</keyword>
<feature type="transmembrane region" description="Helical" evidence="1">
    <location>
        <begin position="227"/>
        <end position="248"/>
    </location>
</feature>
<evidence type="ECO:0000256" key="1">
    <source>
        <dbReference type="SAM" id="Phobius"/>
    </source>
</evidence>
<feature type="transmembrane region" description="Helical" evidence="1">
    <location>
        <begin position="81"/>
        <end position="103"/>
    </location>
</feature>
<protein>
    <recommendedName>
        <fullName evidence="4">DUF2029 domain-containing protein</fullName>
    </recommendedName>
</protein>
<keyword evidence="1" id="KW-0472">Membrane</keyword>
<evidence type="ECO:0000313" key="2">
    <source>
        <dbReference type="EMBL" id="KXK64387.1"/>
    </source>
</evidence>
<organism evidence="2 3">
    <name type="scientific">Christensenella minuta</name>
    <dbReference type="NCBI Taxonomy" id="626937"/>
    <lineage>
        <taxon>Bacteria</taxon>
        <taxon>Bacillati</taxon>
        <taxon>Bacillota</taxon>
        <taxon>Clostridia</taxon>
        <taxon>Christensenellales</taxon>
        <taxon>Christensenellaceae</taxon>
        <taxon>Christensenella</taxon>
    </lineage>
</organism>
<dbReference type="STRING" id="626937.HMPREF3293_02466"/>
<name>A0A136Q181_9FIRM</name>